<proteinExistence type="predicted"/>
<keyword evidence="2" id="KW-1185">Reference proteome</keyword>
<accession>A0AAV7MYL3</accession>
<sequence>MAYVSITLICERGFITRDVVRVLVRGVCFGIWCRYKECGLAKETRVRWVPVEAIIWGCVELMDERDVIQAQECLKEMRVQV</sequence>
<comment type="caution">
    <text evidence="1">The sequence shown here is derived from an EMBL/GenBank/DDBJ whole genome shotgun (WGS) entry which is preliminary data.</text>
</comment>
<name>A0AAV7MYL3_PLEWA</name>
<evidence type="ECO:0000313" key="1">
    <source>
        <dbReference type="EMBL" id="KAJ1106063.1"/>
    </source>
</evidence>
<dbReference type="AlphaFoldDB" id="A0AAV7MYL3"/>
<reference evidence="1" key="1">
    <citation type="journal article" date="2022" name="bioRxiv">
        <title>Sequencing and chromosome-scale assembly of the giantPleurodeles waltlgenome.</title>
        <authorList>
            <person name="Brown T."/>
            <person name="Elewa A."/>
            <person name="Iarovenko S."/>
            <person name="Subramanian E."/>
            <person name="Araus A.J."/>
            <person name="Petzold A."/>
            <person name="Susuki M."/>
            <person name="Suzuki K.-i.T."/>
            <person name="Hayashi T."/>
            <person name="Toyoda A."/>
            <person name="Oliveira C."/>
            <person name="Osipova E."/>
            <person name="Leigh N.D."/>
            <person name="Simon A."/>
            <person name="Yun M.H."/>
        </authorList>
    </citation>
    <scope>NUCLEOTIDE SEQUENCE</scope>
    <source>
        <strain evidence="1">20211129_DDA</strain>
        <tissue evidence="1">Liver</tissue>
    </source>
</reference>
<dbReference type="EMBL" id="JANPWB010000013">
    <property type="protein sequence ID" value="KAJ1106063.1"/>
    <property type="molecule type" value="Genomic_DNA"/>
</dbReference>
<gene>
    <name evidence="1" type="ORF">NDU88_003466</name>
</gene>
<protein>
    <submittedName>
        <fullName evidence="1">Uncharacterized protein</fullName>
    </submittedName>
</protein>
<evidence type="ECO:0000313" key="2">
    <source>
        <dbReference type="Proteomes" id="UP001066276"/>
    </source>
</evidence>
<dbReference type="Proteomes" id="UP001066276">
    <property type="component" value="Chromosome 9"/>
</dbReference>
<organism evidence="1 2">
    <name type="scientific">Pleurodeles waltl</name>
    <name type="common">Iberian ribbed newt</name>
    <dbReference type="NCBI Taxonomy" id="8319"/>
    <lineage>
        <taxon>Eukaryota</taxon>
        <taxon>Metazoa</taxon>
        <taxon>Chordata</taxon>
        <taxon>Craniata</taxon>
        <taxon>Vertebrata</taxon>
        <taxon>Euteleostomi</taxon>
        <taxon>Amphibia</taxon>
        <taxon>Batrachia</taxon>
        <taxon>Caudata</taxon>
        <taxon>Salamandroidea</taxon>
        <taxon>Salamandridae</taxon>
        <taxon>Pleurodelinae</taxon>
        <taxon>Pleurodeles</taxon>
    </lineage>
</organism>